<organism evidence="1 2">
    <name type="scientific">Vibrio lentus</name>
    <dbReference type="NCBI Taxonomy" id="136468"/>
    <lineage>
        <taxon>Bacteria</taxon>
        <taxon>Pseudomonadati</taxon>
        <taxon>Pseudomonadota</taxon>
        <taxon>Gammaproteobacteria</taxon>
        <taxon>Vibrionales</taxon>
        <taxon>Vibrionaceae</taxon>
        <taxon>Vibrio</taxon>
    </lineage>
</organism>
<proteinExistence type="predicted"/>
<dbReference type="SUPFAM" id="SSF52113">
    <property type="entry name" value="BRCT domain"/>
    <property type="match status" value="1"/>
</dbReference>
<accession>A0A4U2EVD7</accession>
<evidence type="ECO:0000313" key="2">
    <source>
        <dbReference type="Proteomes" id="UP000305840"/>
    </source>
</evidence>
<dbReference type="AlphaFoldDB" id="A0A4U2EVD7"/>
<evidence type="ECO:0000313" key="1">
    <source>
        <dbReference type="EMBL" id="TKG04568.1"/>
    </source>
</evidence>
<dbReference type="Gene3D" id="3.40.50.10190">
    <property type="entry name" value="BRCT domain"/>
    <property type="match status" value="1"/>
</dbReference>
<sequence length="166" mass="18532">MEFICSYVNASGVGSIQHLLNAKFDNEDTPQYVQGFCSKANHPKTLKYNRIIQVFDSLDAAESQVGFSEANLPQYTRDPSTRYSSPETMDICFTGFAKTDKEALIKISESNEMVVRASVTKHLDVLCYGYNAGPKKLEKALSQGVFILNQAQFEIMIETGEIPEDI</sequence>
<comment type="caution">
    <text evidence="1">The sequence shown here is derived from an EMBL/GenBank/DDBJ whole genome shotgun (WGS) entry which is preliminary data.</text>
</comment>
<dbReference type="RefSeq" id="WP_017083992.1">
    <property type="nucleotide sequence ID" value="NZ_SYVO01000080.1"/>
</dbReference>
<dbReference type="InterPro" id="IPR036420">
    <property type="entry name" value="BRCT_dom_sf"/>
</dbReference>
<protein>
    <recommendedName>
        <fullName evidence="3">BRCT domain-containing protein</fullName>
    </recommendedName>
</protein>
<dbReference type="Proteomes" id="UP000305840">
    <property type="component" value="Unassembled WGS sequence"/>
</dbReference>
<gene>
    <name evidence="1" type="ORF">FCV91_19760</name>
</gene>
<name>A0A4U2EVD7_9VIBR</name>
<dbReference type="EMBL" id="SYVO01000080">
    <property type="protein sequence ID" value="TKG04568.1"/>
    <property type="molecule type" value="Genomic_DNA"/>
</dbReference>
<reference evidence="1 2" key="1">
    <citation type="submission" date="2019-04" db="EMBL/GenBank/DDBJ databases">
        <title>A reverse ecology approach based on a biological definition of microbial populations.</title>
        <authorList>
            <person name="Arevalo P."/>
            <person name="Vaninsberghe D."/>
            <person name="Elsherbini J."/>
            <person name="Gore J."/>
            <person name="Polz M."/>
        </authorList>
    </citation>
    <scope>NUCLEOTIDE SEQUENCE [LARGE SCALE GENOMIC DNA]</scope>
    <source>
        <strain evidence="1 2">10N.222.48.A1</strain>
    </source>
</reference>
<evidence type="ECO:0008006" key="3">
    <source>
        <dbReference type="Google" id="ProtNLM"/>
    </source>
</evidence>